<feature type="domain" description="Flagellar basal-body/hook protein C-terminal" evidence="8">
    <location>
        <begin position="583"/>
        <end position="623"/>
    </location>
</feature>
<dbReference type="Pfam" id="PF21158">
    <property type="entry name" value="flgK_1st_1"/>
    <property type="match status" value="1"/>
</dbReference>
<dbReference type="InterPro" id="IPR002371">
    <property type="entry name" value="FlgK"/>
</dbReference>
<comment type="similarity">
    <text evidence="3">Belongs to the flagella basal body rod proteins family.</text>
</comment>
<dbReference type="RefSeq" id="WP_272133748.1">
    <property type="nucleotide sequence ID" value="NZ_JAQLOI010000001.1"/>
</dbReference>
<dbReference type="PRINTS" id="PR01005">
    <property type="entry name" value="FLGHOOKAP1"/>
</dbReference>
<dbReference type="Proteomes" id="UP001210678">
    <property type="component" value="Unassembled WGS sequence"/>
</dbReference>
<evidence type="ECO:0000256" key="3">
    <source>
        <dbReference type="ARBA" id="ARBA00009677"/>
    </source>
</evidence>
<evidence type="ECO:0000259" key="10">
    <source>
        <dbReference type="Pfam" id="PF22638"/>
    </source>
</evidence>
<evidence type="ECO:0000256" key="6">
    <source>
        <dbReference type="ARBA" id="ARBA00023143"/>
    </source>
</evidence>
<dbReference type="InterPro" id="IPR010930">
    <property type="entry name" value="Flg_bb/hook_C_dom"/>
</dbReference>
<dbReference type="SUPFAM" id="SSF64518">
    <property type="entry name" value="Phase 1 flagellin"/>
    <property type="match status" value="1"/>
</dbReference>
<keyword evidence="6" id="KW-0975">Bacterial flagellum</keyword>
<evidence type="ECO:0000259" key="7">
    <source>
        <dbReference type="Pfam" id="PF00460"/>
    </source>
</evidence>
<keyword evidence="5" id="KW-0964">Secreted</keyword>
<dbReference type="InterPro" id="IPR049119">
    <property type="entry name" value="FlgK_D2-like"/>
</dbReference>
<evidence type="ECO:0000256" key="4">
    <source>
        <dbReference type="ARBA" id="ARBA00016244"/>
    </source>
</evidence>
<evidence type="ECO:0000259" key="8">
    <source>
        <dbReference type="Pfam" id="PF06429"/>
    </source>
</evidence>
<proteinExistence type="inferred from homology"/>
<gene>
    <name evidence="11" type="primary">flgK</name>
    <name evidence="11" type="ORF">PGX00_06280</name>
</gene>
<dbReference type="EMBL" id="JAQLOI010000001">
    <property type="protein sequence ID" value="MDB1123286.1"/>
    <property type="molecule type" value="Genomic_DNA"/>
</dbReference>
<dbReference type="Pfam" id="PF06429">
    <property type="entry name" value="Flg_bbr_C"/>
    <property type="match status" value="1"/>
</dbReference>
<dbReference type="PANTHER" id="PTHR30033:SF1">
    <property type="entry name" value="FLAGELLAR HOOK-ASSOCIATED PROTEIN 1"/>
    <property type="match status" value="1"/>
</dbReference>
<name>A0ABT4YP12_9VIBR</name>
<dbReference type="NCBIfam" id="TIGR02492">
    <property type="entry name" value="flgK_ends"/>
    <property type="match status" value="1"/>
</dbReference>
<dbReference type="Pfam" id="PF00460">
    <property type="entry name" value="Flg_bb_rod"/>
    <property type="match status" value="1"/>
</dbReference>
<keyword evidence="11" id="KW-0282">Flagellum</keyword>
<keyword evidence="12" id="KW-1185">Reference proteome</keyword>
<accession>A0ABT4YP12</accession>
<dbReference type="InterPro" id="IPR001444">
    <property type="entry name" value="Flag_bb_rod_N"/>
</dbReference>
<evidence type="ECO:0000259" key="9">
    <source>
        <dbReference type="Pfam" id="PF21158"/>
    </source>
</evidence>
<evidence type="ECO:0000256" key="5">
    <source>
        <dbReference type="ARBA" id="ARBA00022525"/>
    </source>
</evidence>
<protein>
    <recommendedName>
        <fullName evidence="4">Flagellar hook-associated protein 1</fullName>
    </recommendedName>
</protein>
<dbReference type="Pfam" id="PF22638">
    <property type="entry name" value="FlgK_D1"/>
    <property type="match status" value="1"/>
</dbReference>
<dbReference type="PANTHER" id="PTHR30033">
    <property type="entry name" value="FLAGELLAR HOOK-ASSOCIATED PROTEIN 1"/>
    <property type="match status" value="1"/>
</dbReference>
<comment type="caution">
    <text evidence="11">The sequence shown here is derived from an EMBL/GenBank/DDBJ whole genome shotgun (WGS) entry which is preliminary data.</text>
</comment>
<comment type="subcellular location">
    <subcellularLocation>
        <location evidence="1">Bacterial flagellum</location>
    </subcellularLocation>
    <subcellularLocation>
        <location evidence="2">Secreted</location>
    </subcellularLocation>
</comment>
<evidence type="ECO:0000256" key="2">
    <source>
        <dbReference type="ARBA" id="ARBA00004613"/>
    </source>
</evidence>
<feature type="domain" description="Flagellar hook-associated protein 1 D2-like" evidence="9">
    <location>
        <begin position="341"/>
        <end position="413"/>
    </location>
</feature>
<reference evidence="11 12" key="1">
    <citation type="submission" date="2023-01" db="EMBL/GenBank/DDBJ databases">
        <title>Vibrio sp. KJ40-1 sp.nov, isolated from marine algae.</title>
        <authorList>
            <person name="Butt M."/>
            <person name="Kim J.M.J."/>
            <person name="Jeon C.O.C."/>
        </authorList>
    </citation>
    <scope>NUCLEOTIDE SEQUENCE [LARGE SCALE GENOMIC DNA]</scope>
    <source>
        <strain evidence="11 12">KJ40-1</strain>
    </source>
</reference>
<sequence>MASDLLNVGTQSVLTAQRQLNTTGHNISNANTEGYSRQSVIQGTNSPRQYGGETYGMGVHVENVRRSWDQFAVNELNVSTTSKALREDDEENLGKLTSMLSSLASKKIPENINEWFDSVKTLSDSPNDMGARKVVLEKAGLISQNLNTFYETVRQQSSNVNRKLDLAVERVNQIGSDIKELHRLMMRTPGPHNDLMDKHEKLVKELSQYTKVTVTPRNNNEGFNIHIGSGHNLVSGVESSKLTMIDGSPDPQQRQLALIEGQGIKAINHTGIDGKLESLFRMRDEFIPYVQDELGRVATSISYGVNELQAQGLDLRGDIGSNVFTDVNSERVAKSRVALEKNSQADLAVYIDDMSKLKAGDYHLRYDGSDYTVIKPTGEVVQVEPKNSALYVDGMRVEMNNSPRAGEKIILRPVRFGAEQMKVVMNDPAKIAAQSYESSMTFEQGDADFHVLVAGELKEFQVVVSPQGDQFAVLDMNGKVLLTPQDYPPTGPVTVQGTTFELTAGAIANDKFAANLTPSEGDNGNLRKMQDMQTAKTQNDNNSTILQLYHDLNTDMGLKMSTASRLSEVARLENESAQERVAEISGVNLDEEAANMMKFQQSYMASSRIMQAANDTFNTILALR</sequence>
<evidence type="ECO:0000313" key="11">
    <source>
        <dbReference type="EMBL" id="MDB1123286.1"/>
    </source>
</evidence>
<feature type="domain" description="Flagellar hook-associated protein FlgK helical" evidence="10">
    <location>
        <begin position="94"/>
        <end position="324"/>
    </location>
</feature>
<feature type="domain" description="Flagellar basal body rod protein N-terminal" evidence="7">
    <location>
        <begin position="15"/>
        <end position="35"/>
    </location>
</feature>
<organism evidence="11 12">
    <name type="scientific">Vibrio algarum</name>
    <dbReference type="NCBI Taxonomy" id="3020714"/>
    <lineage>
        <taxon>Bacteria</taxon>
        <taxon>Pseudomonadati</taxon>
        <taxon>Pseudomonadota</taxon>
        <taxon>Gammaproteobacteria</taxon>
        <taxon>Vibrionales</taxon>
        <taxon>Vibrionaceae</taxon>
        <taxon>Vibrio</taxon>
    </lineage>
</organism>
<keyword evidence="11" id="KW-0969">Cilium</keyword>
<dbReference type="InterPro" id="IPR053927">
    <property type="entry name" value="FlgK_helical"/>
</dbReference>
<keyword evidence="11" id="KW-0966">Cell projection</keyword>
<evidence type="ECO:0000256" key="1">
    <source>
        <dbReference type="ARBA" id="ARBA00004365"/>
    </source>
</evidence>
<evidence type="ECO:0000313" key="12">
    <source>
        <dbReference type="Proteomes" id="UP001210678"/>
    </source>
</evidence>